<evidence type="ECO:0000256" key="1">
    <source>
        <dbReference type="SAM" id="MobiDB-lite"/>
    </source>
</evidence>
<proteinExistence type="predicted"/>
<dbReference type="PANTHER" id="PTHR43279:SF1">
    <property type="entry name" value="CATECHOL-2,3-DIOXYGENASE"/>
    <property type="match status" value="1"/>
</dbReference>
<dbReference type="EMBL" id="BMTL01000033">
    <property type="protein sequence ID" value="GGS16898.1"/>
    <property type="molecule type" value="Genomic_DNA"/>
</dbReference>
<reference evidence="3" key="2">
    <citation type="submission" date="2020-09" db="EMBL/GenBank/DDBJ databases">
        <authorList>
            <person name="Sun Q."/>
            <person name="Ohkuma M."/>
        </authorList>
    </citation>
    <scope>NUCLEOTIDE SEQUENCE</scope>
    <source>
        <strain evidence="3">JCM 4386</strain>
    </source>
</reference>
<reference evidence="3" key="1">
    <citation type="journal article" date="2014" name="Int. J. Syst. Evol. Microbiol.">
        <title>Complete genome sequence of Corynebacterium casei LMG S-19264T (=DSM 44701T), isolated from a smear-ripened cheese.</title>
        <authorList>
            <consortium name="US DOE Joint Genome Institute (JGI-PGF)"/>
            <person name="Walter F."/>
            <person name="Albersmeier A."/>
            <person name="Kalinowski J."/>
            <person name="Ruckert C."/>
        </authorList>
    </citation>
    <scope>NUCLEOTIDE SEQUENCE</scope>
    <source>
        <strain evidence="3">JCM 4386</strain>
    </source>
</reference>
<comment type="caution">
    <text evidence="3">The sequence shown here is derived from an EMBL/GenBank/DDBJ whole genome shotgun (WGS) entry which is preliminary data.</text>
</comment>
<dbReference type="Gene3D" id="3.10.180.10">
    <property type="entry name" value="2,3-Dihydroxybiphenyl 1,2-Dioxygenase, domain 1"/>
    <property type="match status" value="1"/>
</dbReference>
<dbReference type="InterPro" id="IPR004360">
    <property type="entry name" value="Glyas_Fos-R_dOase_dom"/>
</dbReference>
<dbReference type="PROSITE" id="PS51819">
    <property type="entry name" value="VOC"/>
    <property type="match status" value="1"/>
</dbReference>
<feature type="domain" description="VOC" evidence="2">
    <location>
        <begin position="42"/>
        <end position="158"/>
    </location>
</feature>
<feature type="region of interest" description="Disordered" evidence="1">
    <location>
        <begin position="1"/>
        <end position="35"/>
    </location>
</feature>
<evidence type="ECO:0000313" key="4">
    <source>
        <dbReference type="Proteomes" id="UP000606194"/>
    </source>
</evidence>
<feature type="compositionally biased region" description="Basic and acidic residues" evidence="1">
    <location>
        <begin position="15"/>
        <end position="35"/>
    </location>
</feature>
<gene>
    <name evidence="3" type="ORF">GCM10010269_65040</name>
</gene>
<evidence type="ECO:0000313" key="3">
    <source>
        <dbReference type="EMBL" id="GGS16898.1"/>
    </source>
</evidence>
<dbReference type="RefSeq" id="WP_190152924.1">
    <property type="nucleotide sequence ID" value="NZ_BMTL01000033.1"/>
</dbReference>
<dbReference type="InterPro" id="IPR037523">
    <property type="entry name" value="VOC_core"/>
</dbReference>
<dbReference type="SUPFAM" id="SSF54593">
    <property type="entry name" value="Glyoxalase/Bleomycin resistance protein/Dihydroxybiphenyl dioxygenase"/>
    <property type="match status" value="1"/>
</dbReference>
<sequence>MNRSTDDFAAAGIDPDERPLEEHQQPTPIRDESVRDLKPRVVRTHLSLFVRDPEAAAPWYEDVLGMEVTARGPQWVFLSFGKKHHDIALIRAEEGAVMSGIGLQHYGLEVDGSLDEWRRLYGMLLAKGVPVVKTTDHKVGFGLYFTDPDGNRFEFFHETVTDDEEGKRILGLYGAPSDPFEVEPLHS</sequence>
<protein>
    <recommendedName>
        <fullName evidence="2">VOC domain-containing protein</fullName>
    </recommendedName>
</protein>
<accession>A0A918G4H6</accession>
<keyword evidence="4" id="KW-1185">Reference proteome</keyword>
<dbReference type="InterPro" id="IPR029068">
    <property type="entry name" value="Glyas_Bleomycin-R_OHBP_Dase"/>
</dbReference>
<dbReference type="Pfam" id="PF00903">
    <property type="entry name" value="Glyoxalase"/>
    <property type="match status" value="1"/>
</dbReference>
<dbReference type="PANTHER" id="PTHR43279">
    <property type="entry name" value="CATECHOL-2,3-DIOXYGENASE"/>
    <property type="match status" value="1"/>
</dbReference>
<name>A0A918G4H6_9ACTN</name>
<evidence type="ECO:0000259" key="2">
    <source>
        <dbReference type="PROSITE" id="PS51819"/>
    </source>
</evidence>
<dbReference type="Proteomes" id="UP000606194">
    <property type="component" value="Unassembled WGS sequence"/>
</dbReference>
<dbReference type="AlphaFoldDB" id="A0A918G4H6"/>
<organism evidence="3 4">
    <name type="scientific">Streptomyces humidus</name>
    <dbReference type="NCBI Taxonomy" id="52259"/>
    <lineage>
        <taxon>Bacteria</taxon>
        <taxon>Bacillati</taxon>
        <taxon>Actinomycetota</taxon>
        <taxon>Actinomycetes</taxon>
        <taxon>Kitasatosporales</taxon>
        <taxon>Streptomycetaceae</taxon>
        <taxon>Streptomyces</taxon>
    </lineage>
</organism>